<evidence type="ECO:0000313" key="2">
    <source>
        <dbReference type="EMBL" id="BCU71500.1"/>
    </source>
</evidence>
<proteinExistence type="predicted"/>
<gene>
    <name evidence="2" type="ORF">KN1_27970</name>
</gene>
<accession>A0A8D5U821</accession>
<name>A0A8D5U821_9CREN</name>
<feature type="domain" description="Calcineurin-like phosphoesterase" evidence="1">
    <location>
        <begin position="1"/>
        <end position="175"/>
    </location>
</feature>
<dbReference type="EMBL" id="AP024597">
    <property type="protein sequence ID" value="BCU71500.1"/>
    <property type="molecule type" value="Genomic_DNA"/>
</dbReference>
<dbReference type="GO" id="GO:0016787">
    <property type="term" value="F:hydrolase activity"/>
    <property type="evidence" value="ECO:0007669"/>
    <property type="project" value="InterPro"/>
</dbReference>
<reference evidence="2 3" key="1">
    <citation type="submission" date="2021-04" db="EMBL/GenBank/DDBJ databases">
        <title>Complete genome sequence of Stygiolobus sp. KN-1.</title>
        <authorList>
            <person name="Nakamura K."/>
            <person name="Sakai H."/>
            <person name="Kurosawa N."/>
        </authorList>
    </citation>
    <scope>NUCLEOTIDE SEQUENCE [LARGE SCALE GENOMIC DNA]</scope>
    <source>
        <strain evidence="2 3">KN-1</strain>
    </source>
</reference>
<dbReference type="InterPro" id="IPR004843">
    <property type="entry name" value="Calcineurin-like_PHP"/>
</dbReference>
<dbReference type="Gene3D" id="3.60.21.10">
    <property type="match status" value="1"/>
</dbReference>
<dbReference type="AlphaFoldDB" id="A0A8D5U821"/>
<dbReference type="RefSeq" id="WP_221288272.1">
    <property type="nucleotide sequence ID" value="NZ_AP024597.1"/>
</dbReference>
<keyword evidence="3" id="KW-1185">Reference proteome</keyword>
<protein>
    <recommendedName>
        <fullName evidence="1">Calcineurin-like phosphoesterase domain-containing protein</fullName>
    </recommendedName>
</protein>
<dbReference type="KEGG" id="csty:KN1_27970"/>
<evidence type="ECO:0000259" key="1">
    <source>
        <dbReference type="Pfam" id="PF00149"/>
    </source>
</evidence>
<dbReference type="Proteomes" id="UP000825123">
    <property type="component" value="Chromosome"/>
</dbReference>
<sequence length="227" mass="26057">MKFLLVSDVHKSYKFFKGHDESVAVEWLLEVIDKVRPDVLISAGDWDDGMTAEDFVKISSKVKLLTIYGNHENFGIIRAYAMPDGKVFEIGDLKIAGINGLLGEESRKGVPMTSPIQFMNVINRLKNTVDRLDIFLAHQPPYIPEVYPKMKFDEYSQMMFDAVEDLKPRLFLNGHMTAGCYSYYEFPSGTKYLRVDSSQSYRCYALLEGDKEVTVYEDGEEVRRFTI</sequence>
<dbReference type="SUPFAM" id="SSF56300">
    <property type="entry name" value="Metallo-dependent phosphatases"/>
    <property type="match status" value="1"/>
</dbReference>
<dbReference type="InterPro" id="IPR029052">
    <property type="entry name" value="Metallo-depent_PP-like"/>
</dbReference>
<dbReference type="GeneID" id="66164515"/>
<dbReference type="CDD" id="cd00838">
    <property type="entry name" value="MPP_superfamily"/>
    <property type="match status" value="1"/>
</dbReference>
<organism evidence="2 3">
    <name type="scientific">Stygiolobus caldivivus</name>
    <dbReference type="NCBI Taxonomy" id="2824673"/>
    <lineage>
        <taxon>Archaea</taxon>
        <taxon>Thermoproteota</taxon>
        <taxon>Thermoprotei</taxon>
        <taxon>Sulfolobales</taxon>
        <taxon>Sulfolobaceae</taxon>
        <taxon>Stygiolobus</taxon>
    </lineage>
</organism>
<evidence type="ECO:0000313" key="3">
    <source>
        <dbReference type="Proteomes" id="UP000825123"/>
    </source>
</evidence>
<dbReference type="Pfam" id="PF00149">
    <property type="entry name" value="Metallophos"/>
    <property type="match status" value="1"/>
</dbReference>